<organism evidence="1 2">
    <name type="scientific">Gloeophyllum trabeum (strain ATCC 11539 / FP-39264 / Madison 617)</name>
    <name type="common">Brown rot fungus</name>
    <dbReference type="NCBI Taxonomy" id="670483"/>
    <lineage>
        <taxon>Eukaryota</taxon>
        <taxon>Fungi</taxon>
        <taxon>Dikarya</taxon>
        <taxon>Basidiomycota</taxon>
        <taxon>Agaricomycotina</taxon>
        <taxon>Agaricomycetes</taxon>
        <taxon>Gloeophyllales</taxon>
        <taxon>Gloeophyllaceae</taxon>
        <taxon>Gloeophyllum</taxon>
    </lineage>
</organism>
<dbReference type="Proteomes" id="UP000030669">
    <property type="component" value="Unassembled WGS sequence"/>
</dbReference>
<dbReference type="EMBL" id="KB469302">
    <property type="protein sequence ID" value="EPQ55392.1"/>
    <property type="molecule type" value="Genomic_DNA"/>
</dbReference>
<reference evidence="1 2" key="1">
    <citation type="journal article" date="2012" name="Science">
        <title>The Paleozoic origin of enzymatic lignin decomposition reconstructed from 31 fungal genomes.</title>
        <authorList>
            <person name="Floudas D."/>
            <person name="Binder M."/>
            <person name="Riley R."/>
            <person name="Barry K."/>
            <person name="Blanchette R.A."/>
            <person name="Henrissat B."/>
            <person name="Martinez A.T."/>
            <person name="Otillar R."/>
            <person name="Spatafora J.W."/>
            <person name="Yadav J.S."/>
            <person name="Aerts A."/>
            <person name="Benoit I."/>
            <person name="Boyd A."/>
            <person name="Carlson A."/>
            <person name="Copeland A."/>
            <person name="Coutinho P.M."/>
            <person name="de Vries R.P."/>
            <person name="Ferreira P."/>
            <person name="Findley K."/>
            <person name="Foster B."/>
            <person name="Gaskell J."/>
            <person name="Glotzer D."/>
            <person name="Gorecki P."/>
            <person name="Heitman J."/>
            <person name="Hesse C."/>
            <person name="Hori C."/>
            <person name="Igarashi K."/>
            <person name="Jurgens J.A."/>
            <person name="Kallen N."/>
            <person name="Kersten P."/>
            <person name="Kohler A."/>
            <person name="Kuees U."/>
            <person name="Kumar T.K.A."/>
            <person name="Kuo A."/>
            <person name="LaButti K."/>
            <person name="Larrondo L.F."/>
            <person name="Lindquist E."/>
            <person name="Ling A."/>
            <person name="Lombard V."/>
            <person name="Lucas S."/>
            <person name="Lundell T."/>
            <person name="Martin R."/>
            <person name="McLaughlin D.J."/>
            <person name="Morgenstern I."/>
            <person name="Morin E."/>
            <person name="Murat C."/>
            <person name="Nagy L.G."/>
            <person name="Nolan M."/>
            <person name="Ohm R.A."/>
            <person name="Patyshakuliyeva A."/>
            <person name="Rokas A."/>
            <person name="Ruiz-Duenas F.J."/>
            <person name="Sabat G."/>
            <person name="Salamov A."/>
            <person name="Samejima M."/>
            <person name="Schmutz J."/>
            <person name="Slot J.C."/>
            <person name="St John F."/>
            <person name="Stenlid J."/>
            <person name="Sun H."/>
            <person name="Sun S."/>
            <person name="Syed K."/>
            <person name="Tsang A."/>
            <person name="Wiebenga A."/>
            <person name="Young D."/>
            <person name="Pisabarro A."/>
            <person name="Eastwood D.C."/>
            <person name="Martin F."/>
            <person name="Cullen D."/>
            <person name="Grigoriev I.V."/>
            <person name="Hibbett D.S."/>
        </authorList>
    </citation>
    <scope>NUCLEOTIDE SEQUENCE [LARGE SCALE GENOMIC DNA]</scope>
    <source>
        <strain evidence="1 2">ATCC 11539</strain>
    </source>
</reference>
<accession>S7Q789</accession>
<sequence>MASRAQENESTSEIVTASANTPFDSLTKLPGDLVPTGMQVSKFTGHYVHVSSVPKWFDWYGFAAAVTSYRGDDLVSVPIDTGRRALPGITLKTDVVPNSDVVEISSDTSPGDNQALQARRVIVFEIILDWMIHILHDVLGVAADVSELRANVYTTFTNLQWAHSSGFADFSSSSSGSNSSWEYRTVYAYRQPGETNTFLSMVTTIKLEADIRSESSWWGLTSSTTARFCATIRAGQLRATKGFTDPIQ</sequence>
<dbReference type="OMA" id="FAHYEKE"/>
<dbReference type="KEGG" id="gtr:GLOTRDRAFT_111225"/>
<protein>
    <submittedName>
        <fullName evidence="1">Delta-endotoxin CytB</fullName>
    </submittedName>
</protein>
<keyword evidence="2" id="KW-1185">Reference proteome</keyword>
<gene>
    <name evidence="1" type="ORF">GLOTRDRAFT_111225</name>
</gene>
<proteinExistence type="predicted"/>
<dbReference type="eggNOG" id="ENOG502SPFU">
    <property type="taxonomic scope" value="Eukaryota"/>
</dbReference>
<name>S7Q789_GLOTA</name>
<dbReference type="OrthoDB" id="3178885at2759"/>
<dbReference type="InterPro" id="IPR035918">
    <property type="entry name" value="CytB_endotoxin-like_sf"/>
</dbReference>
<evidence type="ECO:0000313" key="1">
    <source>
        <dbReference type="EMBL" id="EPQ55392.1"/>
    </source>
</evidence>
<dbReference type="AlphaFoldDB" id="S7Q789"/>
<dbReference type="Gene3D" id="3.40.198.10">
    <property type="entry name" value="Delta-endotoxin CytB-like"/>
    <property type="match status" value="1"/>
</dbReference>
<evidence type="ECO:0000313" key="2">
    <source>
        <dbReference type="Proteomes" id="UP000030669"/>
    </source>
</evidence>
<dbReference type="HOGENOM" id="CLU_098387_1_0_1"/>
<dbReference type="GeneID" id="19299361"/>
<dbReference type="SUPFAM" id="SSF55676">
    <property type="entry name" value="CytB endotoxin-like"/>
    <property type="match status" value="1"/>
</dbReference>
<dbReference type="RefSeq" id="XP_007866518.1">
    <property type="nucleotide sequence ID" value="XM_007868327.1"/>
</dbReference>